<dbReference type="Proteomes" id="UP000035762">
    <property type="component" value="Unassembled WGS sequence"/>
</dbReference>
<gene>
    <name evidence="2" type="ORF">BN961_02243</name>
</gene>
<dbReference type="AlphaFoldDB" id="A0A090MTA8"/>
<keyword evidence="1" id="KW-1133">Transmembrane helix</keyword>
<reference evidence="2 3" key="1">
    <citation type="journal article" date="2014" name="Genome Announc.">
        <title>Genome Sequence of Afipia felis Strain 76713, Isolated in Hospital Water Using an Amoeba Co-Culture Procedure.</title>
        <authorList>
            <person name="Benamar S."/>
            <person name="La Scola B."/>
            <person name="Croce O."/>
        </authorList>
    </citation>
    <scope>NUCLEOTIDE SEQUENCE [LARGE SCALE GENOMIC DNA]</scope>
    <source>
        <strain evidence="2 3">76713</strain>
    </source>
</reference>
<accession>A0A090MTA8</accession>
<dbReference type="RefSeq" id="WP_048756663.1">
    <property type="nucleotide sequence ID" value="NZ_CCAZ020000001.1"/>
</dbReference>
<sequence length="109" mass="11821">MNPVLYLAQRGTAFILAFAVTVHLITIIYAVRGGLTAGDILARTHGNRAFLAFYLTFVVAAAIHAPIGLRSVLREWLHWRGRSLDVVLALFSVSLVILGVRAAFAVYGA</sequence>
<dbReference type="STRING" id="1035.BN961_02243"/>
<evidence type="ECO:0000313" key="3">
    <source>
        <dbReference type="Proteomes" id="UP000035762"/>
    </source>
</evidence>
<keyword evidence="3" id="KW-1185">Reference proteome</keyword>
<evidence type="ECO:0000313" key="2">
    <source>
        <dbReference type="EMBL" id="CEG08824.1"/>
    </source>
</evidence>
<feature type="transmembrane region" description="Helical" evidence="1">
    <location>
        <begin position="85"/>
        <end position="107"/>
    </location>
</feature>
<evidence type="ECO:0000256" key="1">
    <source>
        <dbReference type="SAM" id="Phobius"/>
    </source>
</evidence>
<dbReference type="GO" id="GO:0016020">
    <property type="term" value="C:membrane"/>
    <property type="evidence" value="ECO:0007669"/>
    <property type="project" value="InterPro"/>
</dbReference>
<dbReference type="Gene3D" id="1.20.1300.10">
    <property type="entry name" value="Fumarate reductase/succinate dehydrogenase, transmembrane subunit"/>
    <property type="match status" value="1"/>
</dbReference>
<feature type="transmembrane region" description="Helical" evidence="1">
    <location>
        <begin position="12"/>
        <end position="31"/>
    </location>
</feature>
<organism evidence="2 3">
    <name type="scientific">Afipia felis</name>
    <name type="common">Cat scratch disease bacillus</name>
    <dbReference type="NCBI Taxonomy" id="1035"/>
    <lineage>
        <taxon>Bacteria</taxon>
        <taxon>Pseudomonadati</taxon>
        <taxon>Pseudomonadota</taxon>
        <taxon>Alphaproteobacteria</taxon>
        <taxon>Hyphomicrobiales</taxon>
        <taxon>Nitrobacteraceae</taxon>
        <taxon>Afipia</taxon>
    </lineage>
</organism>
<keyword evidence="1" id="KW-0472">Membrane</keyword>
<dbReference type="EMBL" id="CCAZ020000001">
    <property type="protein sequence ID" value="CEG08824.1"/>
    <property type="molecule type" value="Genomic_DNA"/>
</dbReference>
<name>A0A090MTA8_AFIFE</name>
<feature type="transmembrane region" description="Helical" evidence="1">
    <location>
        <begin position="51"/>
        <end position="73"/>
    </location>
</feature>
<proteinExistence type="predicted"/>
<comment type="caution">
    <text evidence="2">The sequence shown here is derived from an EMBL/GenBank/DDBJ whole genome shotgun (WGS) entry which is preliminary data.</text>
</comment>
<protein>
    <submittedName>
        <fullName evidence="2">Succinate dehydrogenase/Fumarate reductase transmembrane subunit</fullName>
    </submittedName>
</protein>
<dbReference type="OrthoDB" id="5787321at2"/>
<keyword evidence="1 2" id="KW-0812">Transmembrane</keyword>
<dbReference type="SUPFAM" id="SSF81343">
    <property type="entry name" value="Fumarate reductase respiratory complex transmembrane subunits"/>
    <property type="match status" value="1"/>
</dbReference>
<dbReference type="InterPro" id="IPR034804">
    <property type="entry name" value="SQR/QFR_C/D"/>
</dbReference>